<dbReference type="EMBL" id="JQAZ01000005">
    <property type="protein sequence ID" value="KRN30894.1"/>
    <property type="molecule type" value="Genomic_DNA"/>
</dbReference>
<dbReference type="RefSeq" id="WP_057770005.1">
    <property type="nucleotide sequence ID" value="NZ_JQAT01000004.1"/>
</dbReference>
<dbReference type="Gene3D" id="1.10.10.10">
    <property type="entry name" value="Winged helix-like DNA-binding domain superfamily/Winged helix DNA-binding domain"/>
    <property type="match status" value="1"/>
</dbReference>
<keyword evidence="5" id="KW-1185">Reference proteome</keyword>
<dbReference type="Proteomes" id="UP000051751">
    <property type="component" value="Unassembled WGS sequence"/>
</dbReference>
<dbReference type="STRING" id="81857.IV38_GL001684"/>
<comment type="caution">
    <text evidence="4">The sequence shown here is derived from an EMBL/GenBank/DDBJ whole genome shotgun (WGS) entry which is preliminary data.</text>
</comment>
<protein>
    <submittedName>
        <fullName evidence="4">Regulator of phenolic acid metabolism PadR</fullName>
    </submittedName>
</protein>
<dbReference type="OrthoDB" id="9783723at2"/>
<evidence type="ECO:0000313" key="6">
    <source>
        <dbReference type="Proteomes" id="UP000051751"/>
    </source>
</evidence>
<name>A0A0R2FS21_9LACO</name>
<dbReference type="Proteomes" id="UP000051645">
    <property type="component" value="Unassembled WGS sequence"/>
</dbReference>
<dbReference type="InterPro" id="IPR036390">
    <property type="entry name" value="WH_DNA-bd_sf"/>
</dbReference>
<organism evidence="4 5">
    <name type="scientific">Lactobacillus selangorensis</name>
    <dbReference type="NCBI Taxonomy" id="81857"/>
    <lineage>
        <taxon>Bacteria</taxon>
        <taxon>Bacillati</taxon>
        <taxon>Bacillota</taxon>
        <taxon>Bacilli</taxon>
        <taxon>Lactobacillales</taxon>
        <taxon>Lactobacillaceae</taxon>
        <taxon>Lactobacillus</taxon>
    </lineage>
</organism>
<dbReference type="EMBL" id="JQAT01000004">
    <property type="protein sequence ID" value="KRN28230.1"/>
    <property type="molecule type" value="Genomic_DNA"/>
</dbReference>
<feature type="domain" description="Transcription regulator PadR C-terminal" evidence="2">
    <location>
        <begin position="98"/>
        <end position="178"/>
    </location>
</feature>
<accession>A0A0R2FS21</accession>
<dbReference type="PANTHER" id="PTHR43252:SF6">
    <property type="entry name" value="NEGATIVE TRANSCRIPTION REGULATOR PADR"/>
    <property type="match status" value="1"/>
</dbReference>
<evidence type="ECO:0000313" key="5">
    <source>
        <dbReference type="Proteomes" id="UP000051645"/>
    </source>
</evidence>
<proteinExistence type="predicted"/>
<evidence type="ECO:0000313" key="3">
    <source>
        <dbReference type="EMBL" id="KRN28230.1"/>
    </source>
</evidence>
<feature type="domain" description="Transcription regulator PadR N-terminal" evidence="1">
    <location>
        <begin position="11"/>
        <end position="84"/>
    </location>
</feature>
<sequence length="180" mass="21199">MAQRNTLKYIILGLINERPVTGYELTKAFDSDIGEFWLAQHSQIYPLLKRMEHDQLITHQLEVTGEKLERKRYAITPDGQQELADWLNEPVTKLNANKDEFILKLYFIRDRQDGRLLPMLTTQLQLHQQKRNHLQDQMAQKFPDAAHIEAYGHFLILQHAISREQDYCQWLTNTISNLTA</sequence>
<dbReference type="InterPro" id="IPR005149">
    <property type="entry name" value="Tscrpt_reg_PadR_N"/>
</dbReference>
<gene>
    <name evidence="3" type="ORF">IV38_GL001684</name>
    <name evidence="4" type="ORF">IV40_GL001531</name>
</gene>
<reference evidence="5 6" key="1">
    <citation type="journal article" date="2015" name="Genome Announc.">
        <title>Expanding the biotechnology potential of lactobacilli through comparative genomics of 213 strains and associated genera.</title>
        <authorList>
            <person name="Sun Z."/>
            <person name="Harris H.M."/>
            <person name="McCann A."/>
            <person name="Guo C."/>
            <person name="Argimon S."/>
            <person name="Zhang W."/>
            <person name="Yang X."/>
            <person name="Jeffery I.B."/>
            <person name="Cooney J.C."/>
            <person name="Kagawa T.F."/>
            <person name="Liu W."/>
            <person name="Song Y."/>
            <person name="Salvetti E."/>
            <person name="Wrobel A."/>
            <person name="Rasinkangas P."/>
            <person name="Parkhill J."/>
            <person name="Rea M.C."/>
            <person name="O'Sullivan O."/>
            <person name="Ritari J."/>
            <person name="Douillard F.P."/>
            <person name="Paul Ross R."/>
            <person name="Yang R."/>
            <person name="Briner A.E."/>
            <person name="Felis G.E."/>
            <person name="de Vos W.M."/>
            <person name="Barrangou R."/>
            <person name="Klaenhammer T.R."/>
            <person name="Caufield P.W."/>
            <person name="Cui Y."/>
            <person name="Zhang H."/>
            <person name="O'Toole P.W."/>
        </authorList>
    </citation>
    <scope>NUCLEOTIDE SEQUENCE [LARGE SCALE GENOMIC DNA]</scope>
    <source>
        <strain evidence="3 6">ATCC BAA-66</strain>
        <strain evidence="4 5">DSM 13344</strain>
    </source>
</reference>
<dbReference type="InterPro" id="IPR036388">
    <property type="entry name" value="WH-like_DNA-bd_sf"/>
</dbReference>
<dbReference type="Pfam" id="PF03551">
    <property type="entry name" value="PadR"/>
    <property type="match status" value="1"/>
</dbReference>
<dbReference type="Pfam" id="PF10400">
    <property type="entry name" value="Vir_act_alpha_C"/>
    <property type="match status" value="1"/>
</dbReference>
<dbReference type="AlphaFoldDB" id="A0A0R2FS21"/>
<evidence type="ECO:0000259" key="1">
    <source>
        <dbReference type="Pfam" id="PF03551"/>
    </source>
</evidence>
<evidence type="ECO:0000259" key="2">
    <source>
        <dbReference type="Pfam" id="PF10400"/>
    </source>
</evidence>
<dbReference type="PATRIC" id="fig|81857.3.peg.1694"/>
<dbReference type="InterPro" id="IPR018309">
    <property type="entry name" value="Tscrpt_reg_PadR_C"/>
</dbReference>
<dbReference type="SUPFAM" id="SSF46785">
    <property type="entry name" value="Winged helix' DNA-binding domain"/>
    <property type="match status" value="1"/>
</dbReference>
<evidence type="ECO:0000313" key="4">
    <source>
        <dbReference type="EMBL" id="KRN30894.1"/>
    </source>
</evidence>
<dbReference type="Gene3D" id="6.10.140.190">
    <property type="match status" value="1"/>
</dbReference>
<dbReference type="PANTHER" id="PTHR43252">
    <property type="entry name" value="TRANSCRIPTIONAL REGULATOR YQJI"/>
    <property type="match status" value="1"/>
</dbReference>